<reference evidence="2 3" key="1">
    <citation type="submission" date="2020-08" db="EMBL/GenBank/DDBJ databases">
        <title>Genomic Encyclopedia of Type Strains, Phase III (KMG-III): the genomes of soil and plant-associated and newly described type strains.</title>
        <authorList>
            <person name="Whitman W."/>
        </authorList>
    </citation>
    <scope>NUCLEOTIDE SEQUENCE [LARGE SCALE GENOMIC DNA]</scope>
    <source>
        <strain evidence="2 3">CECT 7247</strain>
    </source>
</reference>
<accession>A0ABR6GNP4</accession>
<gene>
    <name evidence="2" type="ORF">FHS28_001092</name>
</gene>
<evidence type="ECO:0000313" key="2">
    <source>
        <dbReference type="EMBL" id="MBB3193727.1"/>
    </source>
</evidence>
<dbReference type="RefSeq" id="WP_088448720.1">
    <property type="nucleotide sequence ID" value="NZ_JACHXO010000001.1"/>
</dbReference>
<sequence>MQASNFSAVFLALLLPATAVFAEAAPTADGAPSSLDDRVELSGHSLADRVHAQPTRRVSVTQSAAEPLATASLSGAAGSWYGRSATARQTMVWGQPFAGNGLRVGLGVEQRGSAVGGGLYQNPYRGWRAGAAGDSGVLVGLALPVTARSHVFVQTPLVEGERAAYQDLNLNEREAQGRQVRVGMVFSSRKQYADLRKGLRMELSGQSSLAVKPRGGGKVSVTFQKIF</sequence>
<protein>
    <recommendedName>
        <fullName evidence="4">Inverse autotransporter beta-domain domain-containing protein</fullName>
    </recommendedName>
</protein>
<organism evidence="2 3">
    <name type="scientific">Roseateles terrae</name>
    <dbReference type="NCBI Taxonomy" id="431060"/>
    <lineage>
        <taxon>Bacteria</taxon>
        <taxon>Pseudomonadati</taxon>
        <taxon>Pseudomonadota</taxon>
        <taxon>Betaproteobacteria</taxon>
        <taxon>Burkholderiales</taxon>
        <taxon>Sphaerotilaceae</taxon>
        <taxon>Roseateles</taxon>
    </lineage>
</organism>
<name>A0ABR6GNP4_9BURK</name>
<dbReference type="Proteomes" id="UP000574369">
    <property type="component" value="Unassembled WGS sequence"/>
</dbReference>
<evidence type="ECO:0000313" key="3">
    <source>
        <dbReference type="Proteomes" id="UP000574369"/>
    </source>
</evidence>
<feature type="chain" id="PRO_5047209065" description="Inverse autotransporter beta-domain domain-containing protein" evidence="1">
    <location>
        <begin position="23"/>
        <end position="227"/>
    </location>
</feature>
<proteinExistence type="predicted"/>
<keyword evidence="3" id="KW-1185">Reference proteome</keyword>
<feature type="signal peptide" evidence="1">
    <location>
        <begin position="1"/>
        <end position="22"/>
    </location>
</feature>
<evidence type="ECO:0000256" key="1">
    <source>
        <dbReference type="SAM" id="SignalP"/>
    </source>
</evidence>
<dbReference type="EMBL" id="JACHXO010000001">
    <property type="protein sequence ID" value="MBB3193727.1"/>
    <property type="molecule type" value="Genomic_DNA"/>
</dbReference>
<keyword evidence="1" id="KW-0732">Signal</keyword>
<comment type="caution">
    <text evidence="2">The sequence shown here is derived from an EMBL/GenBank/DDBJ whole genome shotgun (WGS) entry which is preliminary data.</text>
</comment>
<evidence type="ECO:0008006" key="4">
    <source>
        <dbReference type="Google" id="ProtNLM"/>
    </source>
</evidence>